<dbReference type="AlphaFoldDB" id="A0A2P2JJ73"/>
<protein>
    <submittedName>
        <fullName evidence="1">Uncharacterized protein</fullName>
    </submittedName>
</protein>
<sequence>MYLWLGNLRADQNWSVAKTENHFLWHCQYSNTFEVHGLYFLVLKSFLLTSSRPLQFAGLKCYSSRN</sequence>
<dbReference type="EMBL" id="GGEC01013036">
    <property type="protein sequence ID" value="MBW93519.1"/>
    <property type="molecule type" value="Transcribed_RNA"/>
</dbReference>
<proteinExistence type="predicted"/>
<accession>A0A2P2JJ73</accession>
<reference evidence="1" key="1">
    <citation type="submission" date="2018-02" db="EMBL/GenBank/DDBJ databases">
        <title>Rhizophora mucronata_Transcriptome.</title>
        <authorList>
            <person name="Meera S.P."/>
            <person name="Sreeshan A."/>
            <person name="Augustine A."/>
        </authorList>
    </citation>
    <scope>NUCLEOTIDE SEQUENCE</scope>
    <source>
        <tissue evidence="1">Leaf</tissue>
    </source>
</reference>
<evidence type="ECO:0000313" key="1">
    <source>
        <dbReference type="EMBL" id="MBW93519.1"/>
    </source>
</evidence>
<organism evidence="1">
    <name type="scientific">Rhizophora mucronata</name>
    <name type="common">Asiatic mangrove</name>
    <dbReference type="NCBI Taxonomy" id="61149"/>
    <lineage>
        <taxon>Eukaryota</taxon>
        <taxon>Viridiplantae</taxon>
        <taxon>Streptophyta</taxon>
        <taxon>Embryophyta</taxon>
        <taxon>Tracheophyta</taxon>
        <taxon>Spermatophyta</taxon>
        <taxon>Magnoliopsida</taxon>
        <taxon>eudicotyledons</taxon>
        <taxon>Gunneridae</taxon>
        <taxon>Pentapetalae</taxon>
        <taxon>rosids</taxon>
        <taxon>fabids</taxon>
        <taxon>Malpighiales</taxon>
        <taxon>Rhizophoraceae</taxon>
        <taxon>Rhizophora</taxon>
    </lineage>
</organism>
<name>A0A2P2JJ73_RHIMU</name>